<evidence type="ECO:0000256" key="1">
    <source>
        <dbReference type="ARBA" id="ARBA00022729"/>
    </source>
</evidence>
<organism evidence="2 3">
    <name type="scientific">Frankliniella fusca</name>
    <dbReference type="NCBI Taxonomy" id="407009"/>
    <lineage>
        <taxon>Eukaryota</taxon>
        <taxon>Metazoa</taxon>
        <taxon>Ecdysozoa</taxon>
        <taxon>Arthropoda</taxon>
        <taxon>Hexapoda</taxon>
        <taxon>Insecta</taxon>
        <taxon>Pterygota</taxon>
        <taxon>Neoptera</taxon>
        <taxon>Paraneoptera</taxon>
        <taxon>Thysanoptera</taxon>
        <taxon>Terebrantia</taxon>
        <taxon>Thripoidea</taxon>
        <taxon>Thripidae</taxon>
        <taxon>Frankliniella</taxon>
    </lineage>
</organism>
<reference evidence="2" key="2">
    <citation type="journal article" date="2023" name="BMC Genomics">
        <title>Pest status, molecular evolution, and epigenetic factors derived from the genome assembly of Frankliniella fusca, a thysanopteran phytovirus vector.</title>
        <authorList>
            <person name="Catto M.A."/>
            <person name="Labadie P.E."/>
            <person name="Jacobson A.L."/>
            <person name="Kennedy G.G."/>
            <person name="Srinivasan R."/>
            <person name="Hunt B.G."/>
        </authorList>
    </citation>
    <scope>NUCLEOTIDE SEQUENCE</scope>
    <source>
        <strain evidence="2">PL_HMW_Pooled</strain>
    </source>
</reference>
<comment type="caution">
    <text evidence="2">The sequence shown here is derived from an EMBL/GenBank/DDBJ whole genome shotgun (WGS) entry which is preliminary data.</text>
</comment>
<gene>
    <name evidence="2" type="ORF">KUF71_020680</name>
</gene>
<keyword evidence="1" id="KW-0732">Signal</keyword>
<feature type="non-terminal residue" evidence="2">
    <location>
        <position position="209"/>
    </location>
</feature>
<dbReference type="GO" id="GO:0016301">
    <property type="term" value="F:kinase activity"/>
    <property type="evidence" value="ECO:0007669"/>
    <property type="project" value="UniProtKB-KW"/>
</dbReference>
<sequence length="209" mass="23365">MKSVGKSRTRLVPWFQDIVECPDKEHFVRSITSSAVLSANGDQLLTVKALLTAPAKSFSIFRVFIHRCANGAQGSCEYFTTWTWDVGVCALLRANGTVWAPLVRSIVPKFACPVKSGAYSANNASLDFEAVEKTTRGLQAEKYTWRIEFQLFDELRAMFMCVQLLAKVNRVKLRNDAELKHAELQPNRSAMRGPRPGRTAFMITVNSCA</sequence>
<dbReference type="AlphaFoldDB" id="A0AAE1GX67"/>
<keyword evidence="2" id="KW-0808">Transferase</keyword>
<evidence type="ECO:0000313" key="2">
    <source>
        <dbReference type="EMBL" id="KAK3910976.1"/>
    </source>
</evidence>
<dbReference type="InterPro" id="IPR036846">
    <property type="entry name" value="GM2-AP_sf"/>
</dbReference>
<accession>A0AAE1GX67</accession>
<name>A0AAE1GX67_9NEOP</name>
<reference evidence="2" key="1">
    <citation type="submission" date="2021-07" db="EMBL/GenBank/DDBJ databases">
        <authorList>
            <person name="Catto M.A."/>
            <person name="Jacobson A."/>
            <person name="Kennedy G."/>
            <person name="Labadie P."/>
            <person name="Hunt B.G."/>
            <person name="Srinivasan R."/>
        </authorList>
    </citation>
    <scope>NUCLEOTIDE SEQUENCE</scope>
    <source>
        <strain evidence="2">PL_HMW_Pooled</strain>
        <tissue evidence="2">Head</tissue>
    </source>
</reference>
<keyword evidence="2" id="KW-0418">Kinase</keyword>
<dbReference type="Gene3D" id="2.70.220.10">
    <property type="entry name" value="Ganglioside GM2 activator"/>
    <property type="match status" value="1"/>
</dbReference>
<dbReference type="EMBL" id="JAHWGI010000219">
    <property type="protein sequence ID" value="KAK3910976.1"/>
    <property type="molecule type" value="Genomic_DNA"/>
</dbReference>
<proteinExistence type="predicted"/>
<dbReference type="Proteomes" id="UP001219518">
    <property type="component" value="Unassembled WGS sequence"/>
</dbReference>
<protein>
    <submittedName>
        <fullName evidence="2">Hydroxylysine kinase</fullName>
    </submittedName>
</protein>
<evidence type="ECO:0000313" key="3">
    <source>
        <dbReference type="Proteomes" id="UP001219518"/>
    </source>
</evidence>
<keyword evidence="3" id="KW-1185">Reference proteome</keyword>